<comment type="caution">
    <text evidence="4">The sequence shown here is derived from an EMBL/GenBank/DDBJ whole genome shotgun (WGS) entry which is preliminary data.</text>
</comment>
<dbReference type="RefSeq" id="WP_139601026.1">
    <property type="nucleotide sequence ID" value="NZ_VDCQ01000005.1"/>
</dbReference>
<dbReference type="OrthoDB" id="43281at2"/>
<evidence type="ECO:0000259" key="3">
    <source>
        <dbReference type="PROSITE" id="PS51677"/>
    </source>
</evidence>
<dbReference type="GO" id="GO:0046872">
    <property type="term" value="F:metal ion binding"/>
    <property type="evidence" value="ECO:0007669"/>
    <property type="project" value="UniProtKB-KW"/>
</dbReference>
<dbReference type="GO" id="GO:0016020">
    <property type="term" value="C:membrane"/>
    <property type="evidence" value="ECO:0007669"/>
    <property type="project" value="TreeGrafter"/>
</dbReference>
<name>A0A5C4TES6_9BACL</name>
<sequence>MTKVLMTFPEGKFKVLTLSYDDGRNADRRLVEIMNSHGIRGTFHLNSGLFGSNDRIPQEDISSLYEGHEISAHTVNHPTIARCPKEQIVDEIMEDRKGLESIAGYTVRGLSYPNGSYNKLIKEMLPYMGIEYSRVTHSTGGFAIPDDWYEWRPTCHHKQNLIGVADNFLSLQKVQYLYMMYVWGHSYEFDNDNNWDVIEAFCERAGRQTDIWYATNIEIVDYFKAFQRLQFSASRSFVYNPSARPVWISANGKIVEIGGGSQARLV</sequence>
<dbReference type="EMBL" id="VDCQ01000005">
    <property type="protein sequence ID" value="TNJ67312.1"/>
    <property type="molecule type" value="Genomic_DNA"/>
</dbReference>
<dbReference type="InterPro" id="IPR002509">
    <property type="entry name" value="NODB_dom"/>
</dbReference>
<dbReference type="Pfam" id="PF01522">
    <property type="entry name" value="Polysacc_deac_1"/>
    <property type="match status" value="1"/>
</dbReference>
<evidence type="ECO:0000256" key="2">
    <source>
        <dbReference type="ARBA" id="ARBA00022801"/>
    </source>
</evidence>
<dbReference type="Proteomes" id="UP000307943">
    <property type="component" value="Unassembled WGS sequence"/>
</dbReference>
<accession>A0A5C4TES6</accession>
<dbReference type="PANTHER" id="PTHR10587:SF133">
    <property type="entry name" value="CHITIN DEACETYLASE 1-RELATED"/>
    <property type="match status" value="1"/>
</dbReference>
<gene>
    <name evidence="4" type="ORF">FE784_04960</name>
</gene>
<dbReference type="AlphaFoldDB" id="A0A5C4TES6"/>
<evidence type="ECO:0000313" key="4">
    <source>
        <dbReference type="EMBL" id="TNJ67312.1"/>
    </source>
</evidence>
<reference evidence="4 5" key="1">
    <citation type="submission" date="2019-05" db="EMBL/GenBank/DDBJ databases">
        <title>We sequenced the genome of Paenibacillus hemerocallicola KCTC 33185 for further insight into its adaptation and study the phylogeny of Paenibacillus.</title>
        <authorList>
            <person name="Narsing Rao M.P."/>
        </authorList>
    </citation>
    <scope>NUCLEOTIDE SEQUENCE [LARGE SCALE GENOMIC DNA]</scope>
    <source>
        <strain evidence="4 5">KCTC 33185</strain>
    </source>
</reference>
<dbReference type="SUPFAM" id="SSF88713">
    <property type="entry name" value="Glycoside hydrolase/deacetylase"/>
    <property type="match status" value="1"/>
</dbReference>
<dbReference type="Gene3D" id="3.20.20.370">
    <property type="entry name" value="Glycoside hydrolase/deacetylase"/>
    <property type="match status" value="1"/>
</dbReference>
<dbReference type="PANTHER" id="PTHR10587">
    <property type="entry name" value="GLYCOSYL TRANSFERASE-RELATED"/>
    <property type="match status" value="1"/>
</dbReference>
<dbReference type="InterPro" id="IPR011330">
    <property type="entry name" value="Glyco_hydro/deAcase_b/a-brl"/>
</dbReference>
<keyword evidence="1" id="KW-0479">Metal-binding</keyword>
<evidence type="ECO:0000313" key="5">
    <source>
        <dbReference type="Proteomes" id="UP000307943"/>
    </source>
</evidence>
<keyword evidence="5" id="KW-1185">Reference proteome</keyword>
<dbReference type="CDD" id="cd10967">
    <property type="entry name" value="CE4_GLA_like_6s"/>
    <property type="match status" value="1"/>
</dbReference>
<dbReference type="InterPro" id="IPR050248">
    <property type="entry name" value="Polysacc_deacetylase_ArnD"/>
</dbReference>
<evidence type="ECO:0000256" key="1">
    <source>
        <dbReference type="ARBA" id="ARBA00022723"/>
    </source>
</evidence>
<organism evidence="4 5">
    <name type="scientific">Paenibacillus hemerocallicola</name>
    <dbReference type="NCBI Taxonomy" id="1172614"/>
    <lineage>
        <taxon>Bacteria</taxon>
        <taxon>Bacillati</taxon>
        <taxon>Bacillota</taxon>
        <taxon>Bacilli</taxon>
        <taxon>Bacillales</taxon>
        <taxon>Paenibacillaceae</taxon>
        <taxon>Paenibacillus</taxon>
    </lineage>
</organism>
<dbReference type="GO" id="GO:0005975">
    <property type="term" value="P:carbohydrate metabolic process"/>
    <property type="evidence" value="ECO:0007669"/>
    <property type="project" value="InterPro"/>
</dbReference>
<protein>
    <submittedName>
        <fullName evidence="4">Polysaccharide deacetylase</fullName>
    </submittedName>
</protein>
<proteinExistence type="predicted"/>
<dbReference type="PROSITE" id="PS51677">
    <property type="entry name" value="NODB"/>
    <property type="match status" value="1"/>
</dbReference>
<feature type="domain" description="NodB homology" evidence="3">
    <location>
        <begin position="14"/>
        <end position="190"/>
    </location>
</feature>
<dbReference type="GO" id="GO:0016810">
    <property type="term" value="F:hydrolase activity, acting on carbon-nitrogen (but not peptide) bonds"/>
    <property type="evidence" value="ECO:0007669"/>
    <property type="project" value="InterPro"/>
</dbReference>
<keyword evidence="2" id="KW-0378">Hydrolase</keyword>